<gene>
    <name evidence="1" type="primary">LOC107803644</name>
</gene>
<dbReference type="OMA" id="ECNIRRA"/>
<reference evidence="1" key="1">
    <citation type="submission" date="2025-08" db="UniProtKB">
        <authorList>
            <consortium name="RefSeq"/>
        </authorList>
    </citation>
    <scope>IDENTIFICATION</scope>
</reference>
<accession>A0A1S4B238</accession>
<sequence>MELPWVVGGDFNVIMDEDEKIGGLPVYPPEYEKFAACVNSCGLFEVGFKGSPFTWWNSIANSECIFKRLDRVFVNLPFQNLFSTTEIEHLIRTGSDHAPLLMSCGEETIIKNALSHWSKFTYGDIFKQLAIREDIVRVNEILFEDEPTIENRVILQKTQAELKQYLSIKEKFWKQKAGMSWFAEGDRNTKFFHNHVNGKRQKLQLRRIQNGDGVWIESQDLMSNVAVDLFQR</sequence>
<dbReference type="KEGG" id="nta:107803644"/>
<name>A0A1S4B238_TOBAC</name>
<dbReference type="SUPFAM" id="SSF56219">
    <property type="entry name" value="DNase I-like"/>
    <property type="match status" value="1"/>
</dbReference>
<dbReference type="RefSeq" id="XP_016482896.1">
    <property type="nucleotide sequence ID" value="XM_016627410.1"/>
</dbReference>
<organism evidence="1">
    <name type="scientific">Nicotiana tabacum</name>
    <name type="common">Common tobacco</name>
    <dbReference type="NCBI Taxonomy" id="4097"/>
    <lineage>
        <taxon>Eukaryota</taxon>
        <taxon>Viridiplantae</taxon>
        <taxon>Streptophyta</taxon>
        <taxon>Embryophyta</taxon>
        <taxon>Tracheophyta</taxon>
        <taxon>Spermatophyta</taxon>
        <taxon>Magnoliopsida</taxon>
        <taxon>eudicotyledons</taxon>
        <taxon>Gunneridae</taxon>
        <taxon>Pentapetalae</taxon>
        <taxon>asterids</taxon>
        <taxon>lamiids</taxon>
        <taxon>Solanales</taxon>
        <taxon>Solanaceae</taxon>
        <taxon>Nicotianoideae</taxon>
        <taxon>Nicotianeae</taxon>
        <taxon>Nicotiana</taxon>
    </lineage>
</organism>
<dbReference type="PaxDb" id="4097-A0A1S4B238"/>
<dbReference type="InterPro" id="IPR036691">
    <property type="entry name" value="Endo/exonu/phosph_ase_sf"/>
</dbReference>
<dbReference type="PANTHER" id="PTHR33710">
    <property type="entry name" value="BNAC02G09200D PROTEIN"/>
    <property type="match status" value="1"/>
</dbReference>
<dbReference type="OrthoDB" id="1113909at2759"/>
<protein>
    <submittedName>
        <fullName evidence="1">Uncharacterized protein</fullName>
    </submittedName>
</protein>
<dbReference type="Gene3D" id="3.60.10.10">
    <property type="entry name" value="Endonuclease/exonuclease/phosphatase"/>
    <property type="match status" value="1"/>
</dbReference>
<proteinExistence type="predicted"/>
<dbReference type="AlphaFoldDB" id="A0A1S4B238"/>
<evidence type="ECO:0000313" key="1">
    <source>
        <dbReference type="RefSeq" id="XP_016482896.1"/>
    </source>
</evidence>
<dbReference type="PANTHER" id="PTHR33710:SF23">
    <property type="entry name" value="NON-LTR RETROELEMENT REVERSE TRANSCRIPTASE"/>
    <property type="match status" value="1"/>
</dbReference>